<reference evidence="4 5" key="1">
    <citation type="submission" date="2015-09" db="EMBL/GenBank/DDBJ databases">
        <authorList>
            <consortium name="Pathogen Informatics"/>
        </authorList>
    </citation>
    <scope>NUCLEOTIDE SEQUENCE [LARGE SCALE GENOMIC DNA]</scope>
    <source>
        <strain evidence="4 5">2789STDY5834921</strain>
    </source>
</reference>
<feature type="compositionally biased region" description="Basic and acidic residues" evidence="2">
    <location>
        <begin position="404"/>
        <end position="422"/>
    </location>
</feature>
<keyword evidence="1" id="KW-0802">TPR repeat</keyword>
<keyword evidence="3" id="KW-1133">Transmembrane helix</keyword>
<dbReference type="SUPFAM" id="SSF48452">
    <property type="entry name" value="TPR-like"/>
    <property type="match status" value="1"/>
</dbReference>
<feature type="transmembrane region" description="Helical" evidence="3">
    <location>
        <begin position="60"/>
        <end position="82"/>
    </location>
</feature>
<proteinExistence type="predicted"/>
<dbReference type="Proteomes" id="UP000095413">
    <property type="component" value="Unassembled WGS sequence"/>
</dbReference>
<dbReference type="OrthoDB" id="2068444at2"/>
<dbReference type="EMBL" id="CZBA01000022">
    <property type="protein sequence ID" value="CUP91929.1"/>
    <property type="molecule type" value="Genomic_DNA"/>
</dbReference>
<feature type="compositionally biased region" description="Low complexity" evidence="2">
    <location>
        <begin position="307"/>
        <end position="329"/>
    </location>
</feature>
<feature type="region of interest" description="Disordered" evidence="2">
    <location>
        <begin position="220"/>
        <end position="447"/>
    </location>
</feature>
<dbReference type="InterPro" id="IPR011990">
    <property type="entry name" value="TPR-like_helical_dom_sf"/>
</dbReference>
<keyword evidence="3" id="KW-0812">Transmembrane</keyword>
<name>A0A174SBV9_9FIRM</name>
<feature type="compositionally biased region" description="Basic and acidic residues" evidence="2">
    <location>
        <begin position="244"/>
        <end position="272"/>
    </location>
</feature>
<evidence type="ECO:0000256" key="3">
    <source>
        <dbReference type="SAM" id="Phobius"/>
    </source>
</evidence>
<accession>A0A174SBV9</accession>
<evidence type="ECO:0000256" key="2">
    <source>
        <dbReference type="SAM" id="MobiDB-lite"/>
    </source>
</evidence>
<feature type="repeat" description="TPR" evidence="1">
    <location>
        <begin position="92"/>
        <end position="125"/>
    </location>
</feature>
<protein>
    <submittedName>
        <fullName evidence="4">Type IV pilus biogenesis/stability protein PilW</fullName>
    </submittedName>
</protein>
<dbReference type="AlphaFoldDB" id="A0A174SBV9"/>
<feature type="compositionally biased region" description="Acidic residues" evidence="2">
    <location>
        <begin position="424"/>
        <end position="447"/>
    </location>
</feature>
<keyword evidence="3" id="KW-0472">Membrane</keyword>
<evidence type="ECO:0000313" key="5">
    <source>
        <dbReference type="Proteomes" id="UP000095413"/>
    </source>
</evidence>
<organism evidence="4 5">
    <name type="scientific">Blautia obeum</name>
    <dbReference type="NCBI Taxonomy" id="40520"/>
    <lineage>
        <taxon>Bacteria</taxon>
        <taxon>Bacillati</taxon>
        <taxon>Bacillota</taxon>
        <taxon>Clostridia</taxon>
        <taxon>Lachnospirales</taxon>
        <taxon>Lachnospiraceae</taxon>
        <taxon>Blautia</taxon>
    </lineage>
</organism>
<evidence type="ECO:0000256" key="1">
    <source>
        <dbReference type="PROSITE-ProRule" id="PRU00339"/>
    </source>
</evidence>
<feature type="compositionally biased region" description="Polar residues" evidence="2">
    <location>
        <begin position="366"/>
        <end position="382"/>
    </location>
</feature>
<dbReference type="RefSeq" id="WP_055056772.1">
    <property type="nucleotide sequence ID" value="NZ_CP176627.1"/>
</dbReference>
<feature type="compositionally biased region" description="Low complexity" evidence="2">
    <location>
        <begin position="386"/>
        <end position="403"/>
    </location>
</feature>
<dbReference type="Gene3D" id="1.25.40.10">
    <property type="entry name" value="Tetratricopeptide repeat domain"/>
    <property type="match status" value="1"/>
</dbReference>
<dbReference type="InterPro" id="IPR019734">
    <property type="entry name" value="TPR_rpt"/>
</dbReference>
<evidence type="ECO:0000313" key="4">
    <source>
        <dbReference type="EMBL" id="CUP91929.1"/>
    </source>
</evidence>
<dbReference type="Pfam" id="PF14559">
    <property type="entry name" value="TPR_19"/>
    <property type="match status" value="1"/>
</dbReference>
<feature type="compositionally biased region" description="Basic and acidic residues" evidence="2">
    <location>
        <begin position="25"/>
        <end position="35"/>
    </location>
</feature>
<dbReference type="SMART" id="SM00028">
    <property type="entry name" value="TPR"/>
    <property type="match status" value="2"/>
</dbReference>
<gene>
    <name evidence="4" type="ORF">ERS852533_03035</name>
</gene>
<sequence length="664" mass="71107">MKCPNCNGDIKLGEKYCGRCGNPVPDEKSGKDEKKTGKKNAKQNRSSGKKEKSGKNGKKGLFLPLGLGILCVLIIVVVGLVVTPKQTTAGKLQEKMDLGNNYLEKADYVKAKAAFSEALEIDEKSPEAALGMADAYNGQKKPDQALKYLKKASQNVKTASEEKDATHVPKDTADFSSHYEKSCNETADQYKSSNNISKQQETKEVIKEFKTIVIYVPEKNPSTATPVPAKKETKKTSKQTAKQKTKEKVTPEETKDSEDPLGPTEKKADDAGKAVVTTEPEEEPTVTPESPTPTPEEAIAVPEDEVTPTPTEVMPTPTEITPTPTVLTPTPTPKEEFGIPVAEEEYVYDPATDTGTYVPVGEDTGDSGQTVNKPDTSANTSIGEIPTTETPVAEVPAAETPAQEEAKEDSAEGENADEKNADGEMVETEVTVEEDGEESTAEAVDEKEILDDYSDTILEKTPRVDLNGKDIPYTYGDVSAVNAALNGVFGMQRSDLDKDGKPELLVIAMQNGKMTFTVYRVVDGEVKADATVNATDGIGTALPEADYGFTQECFGKEDDAGWTVGFASYVYGTDAGDGTPTTKFSIEAYKLHADGTTIQLTEEDAASLVGIDLTGDLSTVFDPLSDGLATTENGLQDLVSIVGNLSAGSENLGINVKDHTVFEQ</sequence>
<dbReference type="PROSITE" id="PS50005">
    <property type="entry name" value="TPR"/>
    <property type="match status" value="1"/>
</dbReference>
<feature type="region of interest" description="Disordered" evidence="2">
    <location>
        <begin position="19"/>
        <end position="55"/>
    </location>
</feature>